<evidence type="ECO:0000256" key="4">
    <source>
        <dbReference type="ARBA" id="ARBA00022801"/>
    </source>
</evidence>
<dbReference type="InterPro" id="IPR001764">
    <property type="entry name" value="Glyco_hydro_3_N"/>
</dbReference>
<dbReference type="InterPro" id="IPR036962">
    <property type="entry name" value="Glyco_hydro_3_N_sf"/>
</dbReference>
<dbReference type="InterPro" id="IPR050226">
    <property type="entry name" value="NagZ_Beta-hexosaminidase"/>
</dbReference>
<evidence type="ECO:0000313" key="9">
    <source>
        <dbReference type="Proteomes" id="UP001605989"/>
    </source>
</evidence>
<dbReference type="Proteomes" id="UP001605989">
    <property type="component" value="Unassembled WGS sequence"/>
</dbReference>
<keyword evidence="6" id="KW-0472">Membrane</keyword>
<keyword evidence="6" id="KW-0812">Transmembrane</keyword>
<dbReference type="SUPFAM" id="SSF51445">
    <property type="entry name" value="(Trans)glycosidases"/>
    <property type="match status" value="1"/>
</dbReference>
<keyword evidence="5" id="KW-0326">Glycosidase</keyword>
<name>A0ABW7DPD7_9FIRM</name>
<evidence type="ECO:0000256" key="3">
    <source>
        <dbReference type="ARBA" id="ARBA00012663"/>
    </source>
</evidence>
<comment type="caution">
    <text evidence="8">The sequence shown here is derived from an EMBL/GenBank/DDBJ whole genome shotgun (WGS) entry which is preliminary data.</text>
</comment>
<dbReference type="InterPro" id="IPR017853">
    <property type="entry name" value="GH"/>
</dbReference>
<evidence type="ECO:0000259" key="7">
    <source>
        <dbReference type="Pfam" id="PF00933"/>
    </source>
</evidence>
<feature type="domain" description="Glycoside hydrolase family 3 N-terminal" evidence="7">
    <location>
        <begin position="67"/>
        <end position="384"/>
    </location>
</feature>
<dbReference type="GO" id="GO:0016787">
    <property type="term" value="F:hydrolase activity"/>
    <property type="evidence" value="ECO:0007669"/>
    <property type="project" value="UniProtKB-KW"/>
</dbReference>
<comment type="similarity">
    <text evidence="2">Belongs to the glycosyl hydrolase 3 family.</text>
</comment>
<keyword evidence="6" id="KW-1133">Transmembrane helix</keyword>
<organism evidence="8 9">
    <name type="scientific">Megasphaera hexanoica</name>
    <dbReference type="NCBI Taxonomy" id="1675036"/>
    <lineage>
        <taxon>Bacteria</taxon>
        <taxon>Bacillati</taxon>
        <taxon>Bacillota</taxon>
        <taxon>Negativicutes</taxon>
        <taxon>Veillonellales</taxon>
        <taxon>Veillonellaceae</taxon>
        <taxon>Megasphaera</taxon>
    </lineage>
</organism>
<dbReference type="RefSeq" id="WP_113856412.1">
    <property type="nucleotide sequence ID" value="NZ_CP011940.1"/>
</dbReference>
<dbReference type="PANTHER" id="PTHR30480:SF13">
    <property type="entry name" value="BETA-HEXOSAMINIDASE"/>
    <property type="match status" value="1"/>
</dbReference>
<evidence type="ECO:0000256" key="1">
    <source>
        <dbReference type="ARBA" id="ARBA00001231"/>
    </source>
</evidence>
<comment type="catalytic activity">
    <reaction evidence="1">
        <text>Hydrolysis of terminal non-reducing N-acetyl-D-hexosamine residues in N-acetyl-beta-D-hexosaminides.</text>
        <dbReference type="EC" id="3.2.1.52"/>
    </reaction>
</comment>
<gene>
    <name evidence="8" type="ORF">ACGTZG_03430</name>
</gene>
<dbReference type="EMBL" id="JBIEKR010000002">
    <property type="protein sequence ID" value="MFG6272234.1"/>
    <property type="molecule type" value="Genomic_DNA"/>
</dbReference>
<keyword evidence="9" id="KW-1185">Reference proteome</keyword>
<dbReference type="Pfam" id="PF00933">
    <property type="entry name" value="Glyco_hydro_3"/>
    <property type="match status" value="1"/>
</dbReference>
<dbReference type="Gene3D" id="3.20.20.300">
    <property type="entry name" value="Glycoside hydrolase, family 3, N-terminal domain"/>
    <property type="match status" value="1"/>
</dbReference>
<evidence type="ECO:0000256" key="2">
    <source>
        <dbReference type="ARBA" id="ARBA00005336"/>
    </source>
</evidence>
<protein>
    <recommendedName>
        <fullName evidence="3">beta-N-acetylhexosaminidase</fullName>
        <ecNumber evidence="3">3.2.1.52</ecNumber>
    </recommendedName>
</protein>
<evidence type="ECO:0000313" key="8">
    <source>
        <dbReference type="EMBL" id="MFG6272234.1"/>
    </source>
</evidence>
<reference evidence="8 9" key="1">
    <citation type="submission" date="2024-10" db="EMBL/GenBank/DDBJ databases">
        <authorList>
            <person name="Sang B.-I."/>
            <person name="Prabhaharan D."/>
        </authorList>
    </citation>
    <scope>NUCLEOTIDE SEQUENCE [LARGE SCALE GENOMIC DNA]</scope>
    <source>
        <strain evidence="8 9">MH</strain>
    </source>
</reference>
<evidence type="ECO:0000256" key="6">
    <source>
        <dbReference type="SAM" id="Phobius"/>
    </source>
</evidence>
<dbReference type="EC" id="3.2.1.52" evidence="3"/>
<feature type="transmembrane region" description="Helical" evidence="6">
    <location>
        <begin position="12"/>
        <end position="30"/>
    </location>
</feature>
<sequence>MKNKNRHSKFIYSIIVLLVIVVLGAAAWIWQSRSRTDGTAAASGRTGTVSTLDGQARDKVRSMSPQQRVGQLMMIGIQGTTVDQDAAYQIAQYHMGNVILFDRNMQSTQQVKDLNAALARQIRRQSQDIPPFIAVDQEGGFVLRMREAFPRVPSEQQLGENDDPAAARTWALTTGKKLKELGFNLNFAPVVDLGSASERSYSSDPAVVTSFALQAVQGYEEAKIWCSLKHFPGIGKVRTDPHLDGDQVAASREELLAADMKPFSDLIRQVPHDKMFIMVSNVTFPALDPQLPACVSQPVMTGLLRQQFGYEGLILSDDMEMGAMAKHYAFSDMGVMAIRAGADIVLVCHDYGHEQETYTGLLKAYENDESFRKLVDEKVTRIVRTKLAGQAAGYL</sequence>
<keyword evidence="4 8" id="KW-0378">Hydrolase</keyword>
<evidence type="ECO:0000256" key="5">
    <source>
        <dbReference type="ARBA" id="ARBA00023295"/>
    </source>
</evidence>
<accession>A0ABW7DPD7</accession>
<dbReference type="PANTHER" id="PTHR30480">
    <property type="entry name" value="BETA-HEXOSAMINIDASE-RELATED"/>
    <property type="match status" value="1"/>
</dbReference>
<proteinExistence type="inferred from homology"/>